<evidence type="ECO:0000256" key="1">
    <source>
        <dbReference type="SAM" id="MobiDB-lite"/>
    </source>
</evidence>
<name>A0A438M8Z3_9ACTN</name>
<dbReference type="Proteomes" id="UP000284824">
    <property type="component" value="Unassembled WGS sequence"/>
</dbReference>
<feature type="region of interest" description="Disordered" evidence="1">
    <location>
        <begin position="1"/>
        <end position="31"/>
    </location>
</feature>
<proteinExistence type="predicted"/>
<protein>
    <submittedName>
        <fullName evidence="2">Uncharacterized protein</fullName>
    </submittedName>
</protein>
<evidence type="ECO:0000313" key="3">
    <source>
        <dbReference type="Proteomes" id="UP000284824"/>
    </source>
</evidence>
<gene>
    <name evidence="2" type="ORF">EDD27_4801</name>
</gene>
<evidence type="ECO:0000313" key="2">
    <source>
        <dbReference type="EMBL" id="RVX42180.1"/>
    </source>
</evidence>
<organism evidence="2 3">
    <name type="scientific">Nonomuraea polychroma</name>
    <dbReference type="NCBI Taxonomy" id="46176"/>
    <lineage>
        <taxon>Bacteria</taxon>
        <taxon>Bacillati</taxon>
        <taxon>Actinomycetota</taxon>
        <taxon>Actinomycetes</taxon>
        <taxon>Streptosporangiales</taxon>
        <taxon>Streptosporangiaceae</taxon>
        <taxon>Nonomuraea</taxon>
    </lineage>
</organism>
<sequence length="31" mass="3262">MDLLVVPPLTDSTTEVVPPAGMELSTSTSSW</sequence>
<comment type="caution">
    <text evidence="2">The sequence shown here is derived from an EMBL/GenBank/DDBJ whole genome shotgun (WGS) entry which is preliminary data.</text>
</comment>
<dbReference type="AlphaFoldDB" id="A0A438M8Z3"/>
<reference evidence="2 3" key="1">
    <citation type="submission" date="2019-01" db="EMBL/GenBank/DDBJ databases">
        <title>Sequencing the genomes of 1000 actinobacteria strains.</title>
        <authorList>
            <person name="Klenk H.-P."/>
        </authorList>
    </citation>
    <scope>NUCLEOTIDE SEQUENCE [LARGE SCALE GENOMIC DNA]</scope>
    <source>
        <strain evidence="2 3">DSM 43925</strain>
    </source>
</reference>
<keyword evidence="3" id="KW-1185">Reference proteome</keyword>
<dbReference type="EMBL" id="SAUN01000001">
    <property type="protein sequence ID" value="RVX42180.1"/>
    <property type="molecule type" value="Genomic_DNA"/>
</dbReference>
<accession>A0A438M8Z3</accession>